<reference evidence="5" key="1">
    <citation type="submission" date="2019-11" db="UniProtKB">
        <authorList>
            <consortium name="WormBaseParasite"/>
        </authorList>
    </citation>
    <scope>IDENTIFICATION</scope>
</reference>
<dbReference type="GO" id="GO:0051536">
    <property type="term" value="F:iron-sulfur cluster binding"/>
    <property type="evidence" value="ECO:0007669"/>
    <property type="project" value="UniProtKB-KW"/>
</dbReference>
<keyword evidence="1" id="KW-0479">Metal-binding</keyword>
<dbReference type="FunFam" id="3.40.30.10:FF:000012">
    <property type="entry name" value="Monothiol glutaredoxin"/>
    <property type="match status" value="1"/>
</dbReference>
<dbReference type="AlphaFoldDB" id="A0A5K3FK27"/>
<organism evidence="5">
    <name type="scientific">Mesocestoides corti</name>
    <name type="common">Flatworm</name>
    <dbReference type="NCBI Taxonomy" id="53468"/>
    <lineage>
        <taxon>Eukaryota</taxon>
        <taxon>Metazoa</taxon>
        <taxon>Spiralia</taxon>
        <taxon>Lophotrochozoa</taxon>
        <taxon>Platyhelminthes</taxon>
        <taxon>Cestoda</taxon>
        <taxon>Eucestoda</taxon>
        <taxon>Cyclophyllidea</taxon>
        <taxon>Mesocestoididae</taxon>
        <taxon>Mesocestoides</taxon>
    </lineage>
</organism>
<keyword evidence="3" id="KW-0411">Iron-sulfur</keyword>
<dbReference type="PANTHER" id="PTHR10293:SF73">
    <property type="entry name" value="GLUTAREDOXIN-3"/>
    <property type="match status" value="1"/>
</dbReference>
<sequence length="152" mass="17078">MVQEFCKKIQVSSVPVVLFFLNNKVVGQVRGANAAELTKMIASLRGKQTASSDLNERIKALIHKAPIMLFMKGNPNEARCGFSRKMLEILRKNNIEFDFFDILSDDSIREGLKVYSDWPTYPQLYANGELIGGVDIVRQLAENNELRSALGL</sequence>
<dbReference type="CDD" id="cd03028">
    <property type="entry name" value="GRX_PICOT_like"/>
    <property type="match status" value="1"/>
</dbReference>
<name>A0A5K3FK27_MESCO</name>
<keyword evidence="2" id="KW-0408">Iron</keyword>
<evidence type="ECO:0000313" key="5">
    <source>
        <dbReference type="WBParaSite" id="MCU_008869-RA"/>
    </source>
</evidence>
<dbReference type="GO" id="GO:0005634">
    <property type="term" value="C:nucleus"/>
    <property type="evidence" value="ECO:0007669"/>
    <property type="project" value="TreeGrafter"/>
</dbReference>
<evidence type="ECO:0000259" key="4">
    <source>
        <dbReference type="Pfam" id="PF00462"/>
    </source>
</evidence>
<dbReference type="GO" id="GO:0046872">
    <property type="term" value="F:metal ion binding"/>
    <property type="evidence" value="ECO:0007669"/>
    <property type="project" value="UniProtKB-KW"/>
</dbReference>
<dbReference type="PROSITE" id="PS51354">
    <property type="entry name" value="GLUTAREDOXIN_2"/>
    <property type="match status" value="1"/>
</dbReference>
<feature type="domain" description="Glutaredoxin" evidence="4">
    <location>
        <begin position="67"/>
        <end position="131"/>
    </location>
</feature>
<evidence type="ECO:0000256" key="1">
    <source>
        <dbReference type="ARBA" id="ARBA00022723"/>
    </source>
</evidence>
<evidence type="ECO:0000256" key="3">
    <source>
        <dbReference type="ARBA" id="ARBA00023014"/>
    </source>
</evidence>
<dbReference type="Pfam" id="PF00462">
    <property type="entry name" value="Glutaredoxin"/>
    <property type="match status" value="1"/>
</dbReference>
<dbReference type="SUPFAM" id="SSF52833">
    <property type="entry name" value="Thioredoxin-like"/>
    <property type="match status" value="2"/>
</dbReference>
<dbReference type="InterPro" id="IPR002109">
    <property type="entry name" value="Glutaredoxin"/>
</dbReference>
<proteinExistence type="predicted"/>
<dbReference type="PANTHER" id="PTHR10293">
    <property type="entry name" value="GLUTAREDOXIN FAMILY MEMBER"/>
    <property type="match status" value="1"/>
</dbReference>
<dbReference type="WBParaSite" id="MCU_008869-RA">
    <property type="protein sequence ID" value="MCU_008869-RA"/>
    <property type="gene ID" value="MCU_008869"/>
</dbReference>
<dbReference type="InterPro" id="IPR004480">
    <property type="entry name" value="Monothiol_GRX-rel"/>
</dbReference>
<dbReference type="InterPro" id="IPR033658">
    <property type="entry name" value="GRX_PICOT-like"/>
</dbReference>
<dbReference type="Gene3D" id="3.40.30.10">
    <property type="entry name" value="Glutaredoxin"/>
    <property type="match status" value="2"/>
</dbReference>
<dbReference type="GO" id="GO:0006879">
    <property type="term" value="P:intracellular iron ion homeostasis"/>
    <property type="evidence" value="ECO:0007669"/>
    <property type="project" value="TreeGrafter"/>
</dbReference>
<dbReference type="InterPro" id="IPR036249">
    <property type="entry name" value="Thioredoxin-like_sf"/>
</dbReference>
<protein>
    <submittedName>
        <fullName evidence="5">Glutaredoxin</fullName>
    </submittedName>
</protein>
<accession>A0A5K3FK27</accession>
<evidence type="ECO:0000256" key="2">
    <source>
        <dbReference type="ARBA" id="ARBA00023004"/>
    </source>
</evidence>
<dbReference type="GO" id="GO:0005829">
    <property type="term" value="C:cytosol"/>
    <property type="evidence" value="ECO:0007669"/>
    <property type="project" value="TreeGrafter"/>
</dbReference>